<feature type="region of interest" description="Disordered" evidence="2">
    <location>
        <begin position="1493"/>
        <end position="1531"/>
    </location>
</feature>
<dbReference type="Gene3D" id="1.20.58.2220">
    <property type="entry name" value="Formin, FH2 domain"/>
    <property type="match status" value="1"/>
</dbReference>
<name>A0AAD1WPY1_PELCU</name>
<organism evidence="4 5">
    <name type="scientific">Pelobates cultripes</name>
    <name type="common">Western spadefoot toad</name>
    <dbReference type="NCBI Taxonomy" id="61616"/>
    <lineage>
        <taxon>Eukaryota</taxon>
        <taxon>Metazoa</taxon>
        <taxon>Chordata</taxon>
        <taxon>Craniata</taxon>
        <taxon>Vertebrata</taxon>
        <taxon>Euteleostomi</taxon>
        <taxon>Amphibia</taxon>
        <taxon>Batrachia</taxon>
        <taxon>Anura</taxon>
        <taxon>Pelobatoidea</taxon>
        <taxon>Pelobatidae</taxon>
        <taxon>Pelobates</taxon>
    </lineage>
</organism>
<dbReference type="EMBL" id="OW240920">
    <property type="protein sequence ID" value="CAH2316557.1"/>
    <property type="molecule type" value="Genomic_DNA"/>
</dbReference>
<feature type="compositionally biased region" description="Polar residues" evidence="2">
    <location>
        <begin position="1211"/>
        <end position="1238"/>
    </location>
</feature>
<feature type="compositionally biased region" description="Basic and acidic residues" evidence="2">
    <location>
        <begin position="1519"/>
        <end position="1528"/>
    </location>
</feature>
<dbReference type="SUPFAM" id="SSF101447">
    <property type="entry name" value="Formin homology 2 domain (FH2 domain)"/>
    <property type="match status" value="1"/>
</dbReference>
<feature type="compositionally biased region" description="Polar residues" evidence="2">
    <location>
        <begin position="1162"/>
        <end position="1193"/>
    </location>
</feature>
<evidence type="ECO:0000259" key="3">
    <source>
        <dbReference type="PROSITE" id="PS51444"/>
    </source>
</evidence>
<feature type="region of interest" description="Disordered" evidence="2">
    <location>
        <begin position="641"/>
        <end position="666"/>
    </location>
</feature>
<evidence type="ECO:0000313" key="5">
    <source>
        <dbReference type="Proteomes" id="UP001295444"/>
    </source>
</evidence>
<accession>A0AAD1WPY1</accession>
<feature type="compositionally biased region" description="Basic and acidic residues" evidence="2">
    <location>
        <begin position="1366"/>
        <end position="1384"/>
    </location>
</feature>
<protein>
    <recommendedName>
        <fullName evidence="3">FH2 domain-containing protein</fullName>
    </recommendedName>
</protein>
<dbReference type="InterPro" id="IPR042201">
    <property type="entry name" value="FH2_Formin_sf"/>
</dbReference>
<dbReference type="SMART" id="SM00498">
    <property type="entry name" value="FH2"/>
    <property type="match status" value="1"/>
</dbReference>
<evidence type="ECO:0000313" key="4">
    <source>
        <dbReference type="EMBL" id="CAH2316557.1"/>
    </source>
</evidence>
<keyword evidence="5" id="KW-1185">Reference proteome</keyword>
<feature type="compositionally biased region" description="Polar residues" evidence="2">
    <location>
        <begin position="15"/>
        <end position="24"/>
    </location>
</feature>
<dbReference type="PANTHER" id="PTHR46345">
    <property type="entry name" value="INVERTED FORMIN-2"/>
    <property type="match status" value="1"/>
</dbReference>
<feature type="region of interest" description="Disordered" evidence="2">
    <location>
        <begin position="14"/>
        <end position="53"/>
    </location>
</feature>
<evidence type="ECO:0000256" key="2">
    <source>
        <dbReference type="SAM" id="MobiDB-lite"/>
    </source>
</evidence>
<feature type="compositionally biased region" description="Pro residues" evidence="2">
    <location>
        <begin position="37"/>
        <end position="46"/>
    </location>
</feature>
<dbReference type="Pfam" id="PF02181">
    <property type="entry name" value="FH2"/>
    <property type="match status" value="1"/>
</dbReference>
<reference evidence="4" key="1">
    <citation type="submission" date="2022-03" db="EMBL/GenBank/DDBJ databases">
        <authorList>
            <person name="Alioto T."/>
            <person name="Alioto T."/>
            <person name="Gomez Garrido J."/>
        </authorList>
    </citation>
    <scope>NUCLEOTIDE SEQUENCE</scope>
</reference>
<feature type="coiled-coil region" evidence="1">
    <location>
        <begin position="369"/>
        <end position="396"/>
    </location>
</feature>
<feature type="region of interest" description="Disordered" evidence="2">
    <location>
        <begin position="1445"/>
        <end position="1473"/>
    </location>
</feature>
<dbReference type="PANTHER" id="PTHR46345:SF10">
    <property type="entry name" value="FORMIN-J"/>
    <property type="match status" value="1"/>
</dbReference>
<proteinExistence type="predicted"/>
<sequence length="1566" mass="175924">MLINMSMGVKDDSLHSASPIQFSGSPMPEHYATVEIPAPPPPPPPNLNLSGPPGSPFPTFDTKRRSRLRNFNWEAIPLEKVKGRPSLWSSETFQGDLQIDTRRMEELFGKQEEEIQRGSPRTRRSLSLGDTQMTKVFLLDSRRSMNIGIFLKQFKRSAAEIVEDIKRGNGDAYSSERLSELLKHLPEREEVKRLKSFQGDKERLSEADIFMLLLLDLPSYALRLEALIFKKDFHAIVLSLLSTARELKGAAEELLQCTELHYILRLILKAGNFMNAGGYAGNAAGFRVSSLLKLADTKANKPGMNLLHFVVMEVQKKDAGYLSFADRLKHVSISSRLSEDGLLEEFCKLQSRVTSMRQILRDPEQKDVRQQMDEFLEYAEDKLREVQKEIEVLQNSKHLLIEFLCEDEETFHLEECCKIFSCFCQRFQLAIKENKIRELEEQRQQQWEKKRLEKRHSMASCSSLELLREEDELELTLERNLRNSRKTGSFRLCRMRSLGSSYISAQMSRKSQSERIQYYCDQQNAVQMREVSERVLRQQMGYTAYKDFSKSNAVNVCNVHSIDTRNSVTTRQSPTQTDLQILNQSPDQTKLRISRQLLVLKVADTTSPLLSHSCPDSLGYLQNQSQSGTSKHSLLQSETEAFRQSNAHSELKSSQYSLATSEGTSGSTLLKQDAPLVLNQTVDNSKLEITEPLPVKAELGLPHDLIDHTGIDFYNKALTQPTEHNCQLLTSQSASINPQEIACQSASDNPQQIVCQSGNDNPKQIVNPSASVIPKHELCHGQSATNNPQQIVCQSVSSNSQQIMCQSKTVYQSAIDHPKQLEAQIEIDNQKLLVVQFETDNPIQFVDQSEIDNQKPLEAQFETDNLKMLAAQSKTDDLKTLVAHYDIDNSKQLIVQSSDEPHRKYKTNHAPDIASHLSSQSVSKFPFQSIDSVSQKETKHLSPETETQRHSVQDIQESLRHTQPEPQTKKISRLHSQSVLGTSIKSKAQSGPETQNVLLQSRLKIYRHSLAKSETDTSDSSLVKCEQDTLNQSLGQPGEEMSWTKLGNSGPEATCQLQNNSGLSSTRRITSHSWSKIPKHAGQYDASIPEPTYMATNQMSQNLKPIFSQPETDTTQCLDQSQFDRSICQVANDVTPQSLTQDMQGSDSDRQSTDQLELGIATDSSAQSRPVPSISSMPQTPDNAASQSLSQDTQETHRQSSEQLRPDTSKKSLAQSFQKTSKQSLYQSTTKISRQSIPKPSPKNPRKFIDRVGSETTIPSTSDIPKHTLAKPGSFNSRIKLTEPVSVRHDIKAKEINVQIPTTEDKLRESQNGTAQTSKVEEAFECKSLTKVLKDVCSSVHTDSPEPCSKWKKELQNTCDRDDGVKRELKTERNSSKADWEDLGQRSGNNPKNSLLGRAGSNTCKKSKTNEFGYRVRRVHSDKEVPSVSIQGVGNDNKQRMPTFKQTQNVSRDSKLPQKLSQHGGGTLKPCSGKTMASAKVQKEIPHLNTNEYSKVSEPKCSPSVTVGKSVDGSLHNGEPSRESDWPKKTNSTARVAIRVIKNCELSSSFPRGSRNLHVDPQKIWR</sequence>
<dbReference type="PROSITE" id="PS51444">
    <property type="entry name" value="FH2"/>
    <property type="match status" value="1"/>
</dbReference>
<feature type="compositionally biased region" description="Basic and acidic residues" evidence="2">
    <location>
        <begin position="934"/>
        <end position="963"/>
    </location>
</feature>
<feature type="region of interest" description="Disordered" evidence="2">
    <location>
        <begin position="1160"/>
        <end position="1248"/>
    </location>
</feature>
<gene>
    <name evidence="4" type="ORF">PECUL_23A051282</name>
</gene>
<dbReference type="InterPro" id="IPR015425">
    <property type="entry name" value="FH2_Formin"/>
</dbReference>
<evidence type="ECO:0000256" key="1">
    <source>
        <dbReference type="SAM" id="Coils"/>
    </source>
</evidence>
<keyword evidence="1" id="KW-0175">Coiled coil</keyword>
<feature type="compositionally biased region" description="Basic and acidic residues" evidence="2">
    <location>
        <begin position="1194"/>
        <end position="1210"/>
    </location>
</feature>
<feature type="region of interest" description="Disordered" evidence="2">
    <location>
        <begin position="1366"/>
        <end position="1402"/>
    </location>
</feature>
<dbReference type="Proteomes" id="UP001295444">
    <property type="component" value="Chromosome 09"/>
</dbReference>
<feature type="domain" description="FH2" evidence="3">
    <location>
        <begin position="58"/>
        <end position="453"/>
    </location>
</feature>
<feature type="region of interest" description="Disordered" evidence="2">
    <location>
        <begin position="933"/>
        <end position="976"/>
    </location>
</feature>